<accession>A0AAV9PH19</accession>
<protein>
    <submittedName>
        <fullName evidence="2">Uncharacterized protein</fullName>
    </submittedName>
</protein>
<dbReference type="AlphaFoldDB" id="A0AAV9PH19"/>
<feature type="compositionally biased region" description="Basic and acidic residues" evidence="1">
    <location>
        <begin position="50"/>
        <end position="59"/>
    </location>
</feature>
<dbReference type="GeneID" id="89924680"/>
<evidence type="ECO:0000313" key="2">
    <source>
        <dbReference type="EMBL" id="KAK5173211.1"/>
    </source>
</evidence>
<feature type="region of interest" description="Disordered" evidence="1">
    <location>
        <begin position="1"/>
        <end position="25"/>
    </location>
</feature>
<dbReference type="EMBL" id="JAVRRT010000004">
    <property type="protein sequence ID" value="KAK5173211.1"/>
    <property type="molecule type" value="Genomic_DNA"/>
</dbReference>
<dbReference type="RefSeq" id="XP_064661929.1">
    <property type="nucleotide sequence ID" value="XM_064800590.1"/>
</dbReference>
<feature type="region of interest" description="Disordered" evidence="1">
    <location>
        <begin position="145"/>
        <end position="176"/>
    </location>
</feature>
<organism evidence="2 3">
    <name type="scientific">Saxophila tyrrhenica</name>
    <dbReference type="NCBI Taxonomy" id="1690608"/>
    <lineage>
        <taxon>Eukaryota</taxon>
        <taxon>Fungi</taxon>
        <taxon>Dikarya</taxon>
        <taxon>Ascomycota</taxon>
        <taxon>Pezizomycotina</taxon>
        <taxon>Dothideomycetes</taxon>
        <taxon>Dothideomycetidae</taxon>
        <taxon>Mycosphaerellales</taxon>
        <taxon>Extremaceae</taxon>
        <taxon>Saxophila</taxon>
    </lineage>
</organism>
<feature type="region of interest" description="Disordered" evidence="1">
    <location>
        <begin position="50"/>
        <end position="126"/>
    </location>
</feature>
<keyword evidence="3" id="KW-1185">Reference proteome</keyword>
<dbReference type="Proteomes" id="UP001337655">
    <property type="component" value="Unassembled WGS sequence"/>
</dbReference>
<evidence type="ECO:0000256" key="1">
    <source>
        <dbReference type="SAM" id="MobiDB-lite"/>
    </source>
</evidence>
<name>A0AAV9PH19_9PEZI</name>
<reference evidence="2 3" key="1">
    <citation type="submission" date="2023-08" db="EMBL/GenBank/DDBJ databases">
        <title>Black Yeasts Isolated from many extreme environments.</title>
        <authorList>
            <person name="Coleine C."/>
            <person name="Stajich J.E."/>
            <person name="Selbmann L."/>
        </authorList>
    </citation>
    <scope>NUCLEOTIDE SEQUENCE [LARGE SCALE GENOMIC DNA]</scope>
    <source>
        <strain evidence="2 3">CCFEE 5935</strain>
    </source>
</reference>
<evidence type="ECO:0000313" key="3">
    <source>
        <dbReference type="Proteomes" id="UP001337655"/>
    </source>
</evidence>
<feature type="compositionally biased region" description="Low complexity" evidence="1">
    <location>
        <begin position="60"/>
        <end position="82"/>
    </location>
</feature>
<proteinExistence type="predicted"/>
<gene>
    <name evidence="2" type="ORF">LTR77_003333</name>
</gene>
<sequence>MDPPKEPSSDLPEMPVPEDAAWQTGLASRSRFKGVMGRFREKRAADLKAAEEKAIEQEAAKQTALSNPQTTSTTSNQLQSQPETTQEGGEPTRTRLETAGHAFDALNLDVGADDTSDDNAGELPTSSTGVFGMASQVASNFVGNILNLGRGHPSSEGNEQPDKAPKLQPDSTPKMSKSAIHNMYKDDTMYTDFEFVNPDGTELTEDEMAPIVPFWAGLRKGVPNKNTVLKHLWEWTQEPKNSYCVGAYTKYKRQCTRRAQQSEEEACDDCARTGNPCIVAGRRGGELKVLPQQDESAREEADLMEVDS</sequence>
<feature type="compositionally biased region" description="Acidic residues" evidence="1">
    <location>
        <begin position="111"/>
        <end position="120"/>
    </location>
</feature>
<comment type="caution">
    <text evidence="2">The sequence shown here is derived from an EMBL/GenBank/DDBJ whole genome shotgun (WGS) entry which is preliminary data.</text>
</comment>